<dbReference type="SUPFAM" id="SSF53649">
    <property type="entry name" value="Alkaline phosphatase-like"/>
    <property type="match status" value="1"/>
</dbReference>
<keyword evidence="2" id="KW-0479">Metal-binding</keyword>
<comment type="similarity">
    <text evidence="1">Belongs to the sulfatase family.</text>
</comment>
<comment type="caution">
    <text evidence="7">The sequence shown here is derived from an EMBL/GenBank/DDBJ whole genome shotgun (WGS) entry which is preliminary data.</text>
</comment>
<feature type="signal peptide" evidence="5">
    <location>
        <begin position="1"/>
        <end position="24"/>
    </location>
</feature>
<dbReference type="Gene3D" id="3.40.720.10">
    <property type="entry name" value="Alkaline Phosphatase, subunit A"/>
    <property type="match status" value="1"/>
</dbReference>
<keyword evidence="4" id="KW-0106">Calcium</keyword>
<dbReference type="CDD" id="cd16025">
    <property type="entry name" value="PAS_like"/>
    <property type="match status" value="1"/>
</dbReference>
<dbReference type="Pfam" id="PF00884">
    <property type="entry name" value="Sulfatase"/>
    <property type="match status" value="1"/>
</dbReference>
<keyword evidence="3" id="KW-0378">Hydrolase</keyword>
<protein>
    <submittedName>
        <fullName evidence="7">Arylsulfatase</fullName>
    </submittedName>
</protein>
<dbReference type="PANTHER" id="PTHR42693">
    <property type="entry name" value="ARYLSULFATASE FAMILY MEMBER"/>
    <property type="match status" value="1"/>
</dbReference>
<dbReference type="InterPro" id="IPR024607">
    <property type="entry name" value="Sulfatase_CS"/>
</dbReference>
<reference evidence="7" key="1">
    <citation type="submission" date="2022-03" db="EMBL/GenBank/DDBJ databases">
        <title>Identification of a novel bacterium isolated from mangrove sediments.</title>
        <authorList>
            <person name="Pan X."/>
        </authorList>
    </citation>
    <scope>NUCLEOTIDE SEQUENCE</scope>
    <source>
        <strain evidence="7">B2637</strain>
    </source>
</reference>
<dbReference type="PROSITE" id="PS00523">
    <property type="entry name" value="SULFATASE_1"/>
    <property type="match status" value="1"/>
</dbReference>
<dbReference type="EMBL" id="JALHAT010000024">
    <property type="protein sequence ID" value="MCJ1961656.1"/>
    <property type="molecule type" value="Genomic_DNA"/>
</dbReference>
<name>A0ABT0AEN8_9SPHN</name>
<keyword evidence="8" id="KW-1185">Reference proteome</keyword>
<dbReference type="Gene3D" id="3.30.1120.10">
    <property type="match status" value="1"/>
</dbReference>
<dbReference type="InterPro" id="IPR050738">
    <property type="entry name" value="Sulfatase"/>
</dbReference>
<organism evidence="7 8">
    <name type="scientific">Novosphingobium mangrovi</name>
    <name type="common">ex Hu et al. 2023</name>
    <dbReference type="NCBI Taxonomy" id="2930094"/>
    <lineage>
        <taxon>Bacteria</taxon>
        <taxon>Pseudomonadati</taxon>
        <taxon>Pseudomonadota</taxon>
        <taxon>Alphaproteobacteria</taxon>
        <taxon>Sphingomonadales</taxon>
        <taxon>Sphingomonadaceae</taxon>
        <taxon>Novosphingobium</taxon>
    </lineage>
</organism>
<feature type="chain" id="PRO_5045134180" evidence="5">
    <location>
        <begin position="25"/>
        <end position="783"/>
    </location>
</feature>
<evidence type="ECO:0000256" key="1">
    <source>
        <dbReference type="ARBA" id="ARBA00008779"/>
    </source>
</evidence>
<evidence type="ECO:0000256" key="4">
    <source>
        <dbReference type="ARBA" id="ARBA00022837"/>
    </source>
</evidence>
<dbReference type="RefSeq" id="WP_243800957.1">
    <property type="nucleotide sequence ID" value="NZ_JALHAT010000024.1"/>
</dbReference>
<evidence type="ECO:0000313" key="7">
    <source>
        <dbReference type="EMBL" id="MCJ1961656.1"/>
    </source>
</evidence>
<evidence type="ECO:0000259" key="6">
    <source>
        <dbReference type="Pfam" id="PF00884"/>
    </source>
</evidence>
<dbReference type="InterPro" id="IPR000917">
    <property type="entry name" value="Sulfatase_N"/>
</dbReference>
<evidence type="ECO:0000256" key="3">
    <source>
        <dbReference type="ARBA" id="ARBA00022801"/>
    </source>
</evidence>
<gene>
    <name evidence="7" type="ORF">MTR65_13255</name>
</gene>
<evidence type="ECO:0000313" key="8">
    <source>
        <dbReference type="Proteomes" id="UP001162802"/>
    </source>
</evidence>
<dbReference type="Proteomes" id="UP001162802">
    <property type="component" value="Unassembled WGS sequence"/>
</dbReference>
<proteinExistence type="inferred from homology"/>
<dbReference type="InterPro" id="IPR017850">
    <property type="entry name" value="Alkaline_phosphatase_core_sf"/>
</dbReference>
<evidence type="ECO:0000256" key="5">
    <source>
        <dbReference type="SAM" id="SignalP"/>
    </source>
</evidence>
<accession>A0ABT0AEN8</accession>
<keyword evidence="5" id="KW-0732">Signal</keyword>
<sequence>MHWKRIARVGAAALALATNAQVCAQTGSAPSRNVLPIPAPAFDGSIAQDVSGSRPASPFRVTAPANAPNVFLFMSDDVGLAMASTFGGPVPTPNLDRIAQAGVRFNQFHTTGICSPSRAALLTGRNHHNVGFGHLADLPAGYPGYTAQIPRETAPLAEILKLNGYNTAMFGKTHNVRHADASLAGPFDQWPTGQGFEYFWGIVGGDSDQYQPAIYRGTTRLPDVAEDAPMMEARMASEAIDWVHNQQAAAPDKPFFLYYAPGSTHAPHQAPADWIARFSGRFDGGWDAMRDESFARMKAQGIIPESTQLTARPAEIVAWDSLSPARQRFAARSMEVAAAMLAYQDAQLGRVLDELERTGEGRNLLTILVIGDNGASAESGNEGTLNELGKINGLTEDEAWLTSNLDRMGGPMTYQAYPAGWAWAMNTPLRWTKQYASMLGGIRNGMILRWNDRAAAPGSVCARFGHLVDIAPTILEAAQLPVPARVNGVAQRPMDGRSLLSTLEACTPDHTRTQYFEMGGKIGLWHDGWFLAQDDGRTPWMLAPPADASRDWQLYNLREDYSQSRDVAATNPAKVAEMVALWEREAEANHVYPLDHRFGFLRAAGHRPQGRSQFDYWGKGVSVPAQSAPMFAGRSFTLSAEIAPASADASGVIVAYGSRFAGWSLYLDKGRPMFTYAASTHPDDMVTIRARNRVDPGKPLVLRLETPGPRQGATLALRSGADTLASGSVRSTFLMPAGLGETLDLGRDTGVDVAAYPGGEDAFAGEIPHVAITLDPPATRGAH</sequence>
<feature type="domain" description="Sulfatase N-terminal" evidence="6">
    <location>
        <begin position="68"/>
        <end position="479"/>
    </location>
</feature>
<evidence type="ECO:0000256" key="2">
    <source>
        <dbReference type="ARBA" id="ARBA00022723"/>
    </source>
</evidence>
<dbReference type="PANTHER" id="PTHR42693:SF43">
    <property type="entry name" value="BLL2667 PROTEIN"/>
    <property type="match status" value="1"/>
</dbReference>